<evidence type="ECO:0000256" key="3">
    <source>
        <dbReference type="RuleBase" id="RU363019"/>
    </source>
</evidence>
<name>A0A7S1FXE6_9STRA</name>
<feature type="region of interest" description="Disordered" evidence="4">
    <location>
        <begin position="88"/>
        <end position="122"/>
    </location>
</feature>
<evidence type="ECO:0000256" key="4">
    <source>
        <dbReference type="SAM" id="MobiDB-lite"/>
    </source>
</evidence>
<organism evidence="6">
    <name type="scientific">Corethron hystrix</name>
    <dbReference type="NCBI Taxonomy" id="216773"/>
    <lineage>
        <taxon>Eukaryota</taxon>
        <taxon>Sar</taxon>
        <taxon>Stramenopiles</taxon>
        <taxon>Ochrophyta</taxon>
        <taxon>Bacillariophyta</taxon>
        <taxon>Coscinodiscophyceae</taxon>
        <taxon>Corethrophycidae</taxon>
        <taxon>Corethrales</taxon>
        <taxon>Corethraceae</taxon>
        <taxon>Corethron</taxon>
    </lineage>
</organism>
<evidence type="ECO:0000256" key="2">
    <source>
        <dbReference type="ARBA" id="ARBA00023235"/>
    </source>
</evidence>
<dbReference type="AlphaFoldDB" id="A0A7S1FXE6"/>
<dbReference type="InterPro" id="IPR029000">
    <property type="entry name" value="Cyclophilin-like_dom_sf"/>
</dbReference>
<proteinExistence type="inferred from homology"/>
<gene>
    <name evidence="6" type="ORF">CHYS00102_LOCUS21592</name>
</gene>
<evidence type="ECO:0000259" key="5">
    <source>
        <dbReference type="PROSITE" id="PS50072"/>
    </source>
</evidence>
<accession>A0A7S1FXE6</accession>
<dbReference type="GO" id="GO:0003755">
    <property type="term" value="F:peptidyl-prolyl cis-trans isomerase activity"/>
    <property type="evidence" value="ECO:0007669"/>
    <property type="project" value="UniProtKB-UniRule"/>
</dbReference>
<dbReference type="PRINTS" id="PR00153">
    <property type="entry name" value="CSAPPISMRASE"/>
</dbReference>
<feature type="compositionally biased region" description="Gly residues" evidence="4">
    <location>
        <begin position="8"/>
        <end position="17"/>
    </location>
</feature>
<dbReference type="InterPro" id="IPR024936">
    <property type="entry name" value="Cyclophilin-type_PPIase"/>
</dbReference>
<dbReference type="SUPFAM" id="SSF50891">
    <property type="entry name" value="Cyclophilin-like"/>
    <property type="match status" value="1"/>
</dbReference>
<dbReference type="GO" id="GO:0071013">
    <property type="term" value="C:catalytic step 2 spliceosome"/>
    <property type="evidence" value="ECO:0007669"/>
    <property type="project" value="TreeGrafter"/>
</dbReference>
<dbReference type="PIRSF" id="PIRSF001467">
    <property type="entry name" value="Peptidylpro_ismrse"/>
    <property type="match status" value="1"/>
</dbReference>
<reference evidence="6" key="1">
    <citation type="submission" date="2021-01" db="EMBL/GenBank/DDBJ databases">
        <authorList>
            <person name="Corre E."/>
            <person name="Pelletier E."/>
            <person name="Niang G."/>
            <person name="Scheremetjew M."/>
            <person name="Finn R."/>
            <person name="Kale V."/>
            <person name="Holt S."/>
            <person name="Cochrane G."/>
            <person name="Meng A."/>
            <person name="Brown T."/>
            <person name="Cohen L."/>
        </authorList>
    </citation>
    <scope>NUCLEOTIDE SEQUENCE</scope>
    <source>
        <strain evidence="6">308</strain>
    </source>
</reference>
<feature type="region of interest" description="Disordered" evidence="4">
    <location>
        <begin position="1"/>
        <end position="20"/>
    </location>
</feature>
<protein>
    <recommendedName>
        <fullName evidence="3">Peptidyl-prolyl cis-trans isomerase</fullName>
        <shortName evidence="3">PPIase</shortName>
        <ecNumber evidence="3">5.2.1.8</ecNumber>
    </recommendedName>
</protein>
<dbReference type="InterPro" id="IPR002130">
    <property type="entry name" value="Cyclophilin-type_PPIase_dom"/>
</dbReference>
<dbReference type="InterPro" id="IPR044666">
    <property type="entry name" value="Cyclophilin_A-like"/>
</dbReference>
<dbReference type="Pfam" id="PF00160">
    <property type="entry name" value="Pro_isomerase"/>
    <property type="match status" value="1"/>
</dbReference>
<dbReference type="EC" id="5.2.1.8" evidence="3"/>
<evidence type="ECO:0000256" key="1">
    <source>
        <dbReference type="ARBA" id="ARBA00023110"/>
    </source>
</evidence>
<keyword evidence="1 3" id="KW-0697">Rotamase</keyword>
<dbReference type="Gene3D" id="2.40.100.10">
    <property type="entry name" value="Cyclophilin-like"/>
    <property type="match status" value="1"/>
</dbReference>
<dbReference type="PANTHER" id="PTHR45625">
    <property type="entry name" value="PEPTIDYL-PROLYL CIS-TRANS ISOMERASE-RELATED"/>
    <property type="match status" value="1"/>
</dbReference>
<comment type="function">
    <text evidence="3">PPIases accelerate the folding of proteins. It catalyzes the cis-trans isomerization of proline imidic peptide bonds in oligopeptides.</text>
</comment>
<comment type="catalytic activity">
    <reaction evidence="3">
        <text>[protein]-peptidylproline (omega=180) = [protein]-peptidylproline (omega=0)</text>
        <dbReference type="Rhea" id="RHEA:16237"/>
        <dbReference type="Rhea" id="RHEA-COMP:10747"/>
        <dbReference type="Rhea" id="RHEA-COMP:10748"/>
        <dbReference type="ChEBI" id="CHEBI:83833"/>
        <dbReference type="ChEBI" id="CHEBI:83834"/>
        <dbReference type="EC" id="5.2.1.8"/>
    </reaction>
</comment>
<dbReference type="PROSITE" id="PS50072">
    <property type="entry name" value="CSA_PPIASE_2"/>
    <property type="match status" value="1"/>
</dbReference>
<dbReference type="PANTHER" id="PTHR45625:SF4">
    <property type="entry name" value="PEPTIDYLPROLYL ISOMERASE DOMAIN AND WD REPEAT-CONTAINING PROTEIN 1"/>
    <property type="match status" value="1"/>
</dbReference>
<evidence type="ECO:0000313" key="6">
    <source>
        <dbReference type="EMBL" id="CAD8894379.1"/>
    </source>
</evidence>
<comment type="similarity">
    <text evidence="3">Belongs to the cyclophilin-type PPIase family.</text>
</comment>
<dbReference type="EMBL" id="HBFR01029679">
    <property type="protein sequence ID" value="CAD8894379.1"/>
    <property type="molecule type" value="Transcribed_RNA"/>
</dbReference>
<sequence length="122" mass="13066">MVQCGDPTGTGRGGESVYGGTFEDELTRNLKHTGAGIVSMANSGPNTNGSQFFVTLKPTPFLDGKHTIFGRIYTGMGVIQKIGMVATDESDRPRNPVTLYKATPYEGPPDDLDNQNTLAVKQ</sequence>
<keyword evidence="2 3" id="KW-0413">Isomerase</keyword>
<feature type="domain" description="PPIase cyclophilin-type" evidence="5">
    <location>
        <begin position="1"/>
        <end position="104"/>
    </location>
</feature>